<protein>
    <recommendedName>
        <fullName evidence="9">Synaptotagmin-like protein 5</fullName>
    </recommendedName>
</protein>
<dbReference type="CDD" id="cd04020">
    <property type="entry name" value="C2B_SLP_1-2-3-4"/>
    <property type="match status" value="1"/>
</dbReference>
<reference evidence="13" key="2">
    <citation type="submission" date="2025-09" db="UniProtKB">
        <authorList>
            <consortium name="Ensembl"/>
        </authorList>
    </citation>
    <scope>IDENTIFICATION</scope>
</reference>
<name>A0A671SUR4_9TELE</name>
<dbReference type="Gene3D" id="3.30.40.10">
    <property type="entry name" value="Zinc/RING finger domain, C3HC4 (zinc finger)"/>
    <property type="match status" value="1"/>
</dbReference>
<feature type="coiled-coil region" evidence="10">
    <location>
        <begin position="25"/>
        <end position="52"/>
    </location>
</feature>
<dbReference type="InterPro" id="IPR011011">
    <property type="entry name" value="Znf_FYVE_PHD"/>
</dbReference>
<dbReference type="SMART" id="SM00239">
    <property type="entry name" value="C2"/>
    <property type="match status" value="2"/>
</dbReference>
<evidence type="ECO:0000259" key="12">
    <source>
        <dbReference type="PROSITE" id="PS50916"/>
    </source>
</evidence>
<comment type="function">
    <text evidence="8">May act as Rab effector protein and play a role in vesicle trafficking. Binds phospholipids.</text>
</comment>
<dbReference type="Gene3D" id="2.60.40.150">
    <property type="entry name" value="C2 domain"/>
    <property type="match status" value="2"/>
</dbReference>
<evidence type="ECO:0000256" key="2">
    <source>
        <dbReference type="ARBA" id="ARBA00022553"/>
    </source>
</evidence>
<dbReference type="InterPro" id="IPR041282">
    <property type="entry name" value="FYVE_2"/>
</dbReference>
<dbReference type="GO" id="GO:0008270">
    <property type="term" value="F:zinc ion binding"/>
    <property type="evidence" value="ECO:0007669"/>
    <property type="project" value="UniProtKB-KW"/>
</dbReference>
<dbReference type="GO" id="GO:0005543">
    <property type="term" value="F:phospholipid binding"/>
    <property type="evidence" value="ECO:0007669"/>
    <property type="project" value="InterPro"/>
</dbReference>
<dbReference type="PANTHER" id="PTHR45716">
    <property type="entry name" value="BITESIZE, ISOFORM I"/>
    <property type="match status" value="1"/>
</dbReference>
<dbReference type="Proteomes" id="UP000472260">
    <property type="component" value="Unassembled WGS sequence"/>
</dbReference>
<dbReference type="Pfam" id="PF02318">
    <property type="entry name" value="FYVE_2"/>
    <property type="match status" value="1"/>
</dbReference>
<dbReference type="InterPro" id="IPR035892">
    <property type="entry name" value="C2_domain_sf"/>
</dbReference>
<organism evidence="13 14">
    <name type="scientific">Sinocyclocheilus anshuiensis</name>
    <dbReference type="NCBI Taxonomy" id="1608454"/>
    <lineage>
        <taxon>Eukaryota</taxon>
        <taxon>Metazoa</taxon>
        <taxon>Chordata</taxon>
        <taxon>Craniata</taxon>
        <taxon>Vertebrata</taxon>
        <taxon>Euteleostomi</taxon>
        <taxon>Actinopterygii</taxon>
        <taxon>Neopterygii</taxon>
        <taxon>Teleostei</taxon>
        <taxon>Ostariophysi</taxon>
        <taxon>Cypriniformes</taxon>
        <taxon>Cyprinidae</taxon>
        <taxon>Cyprininae</taxon>
        <taxon>Sinocyclocheilus</taxon>
    </lineage>
</organism>
<evidence type="ECO:0000313" key="13">
    <source>
        <dbReference type="Ensembl" id="ENSSANP00000099767.1"/>
    </source>
</evidence>
<evidence type="ECO:0000256" key="5">
    <source>
        <dbReference type="ARBA" id="ARBA00022771"/>
    </source>
</evidence>
<dbReference type="InterPro" id="IPR013083">
    <property type="entry name" value="Znf_RING/FYVE/PHD"/>
</dbReference>
<dbReference type="FunFam" id="2.60.40.150:FF:000006">
    <property type="entry name" value="Synaptotagmin-like 5, isoform CRA_a"/>
    <property type="match status" value="1"/>
</dbReference>
<accession>A0A671SUR4</accession>
<dbReference type="InterPro" id="IPR037303">
    <property type="entry name" value="SLP-4/5_C2A"/>
</dbReference>
<proteinExistence type="predicted"/>
<dbReference type="InterPro" id="IPR000008">
    <property type="entry name" value="C2_dom"/>
</dbReference>
<keyword evidence="4" id="KW-0677">Repeat</keyword>
<keyword evidence="6" id="KW-0862">Zinc</keyword>
<dbReference type="GO" id="GO:0005886">
    <property type="term" value="C:plasma membrane"/>
    <property type="evidence" value="ECO:0007669"/>
    <property type="project" value="TreeGrafter"/>
</dbReference>
<evidence type="ECO:0000256" key="9">
    <source>
        <dbReference type="ARBA" id="ARBA00072156"/>
    </source>
</evidence>
<evidence type="ECO:0000259" key="11">
    <source>
        <dbReference type="PROSITE" id="PS50004"/>
    </source>
</evidence>
<comment type="subcellular location">
    <subcellularLocation>
        <location evidence="1">Membrane</location>
        <topology evidence="1">Peripheral membrane protein</topology>
    </subcellularLocation>
</comment>
<dbReference type="InterPro" id="IPR043567">
    <property type="entry name" value="SYTL1-5_C2B"/>
</dbReference>
<evidence type="ECO:0000256" key="7">
    <source>
        <dbReference type="ARBA" id="ARBA00023136"/>
    </source>
</evidence>
<dbReference type="FunFam" id="3.30.40.10:FF:000018">
    <property type="entry name" value="Synaptotagmin-like 5, isoform CRA_a"/>
    <property type="match status" value="1"/>
</dbReference>
<dbReference type="InterPro" id="IPR010911">
    <property type="entry name" value="Rab_BD"/>
</dbReference>
<dbReference type="GO" id="GO:0070382">
    <property type="term" value="C:exocytic vesicle"/>
    <property type="evidence" value="ECO:0007669"/>
    <property type="project" value="TreeGrafter"/>
</dbReference>
<dbReference type="CDD" id="cd04029">
    <property type="entry name" value="C2A_SLP-4_5"/>
    <property type="match status" value="1"/>
</dbReference>
<feature type="domain" description="C2" evidence="11">
    <location>
        <begin position="416"/>
        <end position="546"/>
    </location>
</feature>
<evidence type="ECO:0000256" key="10">
    <source>
        <dbReference type="SAM" id="Coils"/>
    </source>
</evidence>
<evidence type="ECO:0000256" key="1">
    <source>
        <dbReference type="ARBA" id="ARBA00004170"/>
    </source>
</evidence>
<dbReference type="SUPFAM" id="SSF49562">
    <property type="entry name" value="C2 domain (Calcium/lipid-binding domain, CaLB)"/>
    <property type="match status" value="2"/>
</dbReference>
<dbReference type="AlphaFoldDB" id="A0A671SUR4"/>
<feature type="domain" description="C2" evidence="11">
    <location>
        <begin position="258"/>
        <end position="380"/>
    </location>
</feature>
<dbReference type="GO" id="GO:0031267">
    <property type="term" value="F:small GTPase binding"/>
    <property type="evidence" value="ECO:0007669"/>
    <property type="project" value="InterPro"/>
</dbReference>
<keyword evidence="14" id="KW-1185">Reference proteome</keyword>
<reference evidence="13" key="1">
    <citation type="submission" date="2025-08" db="UniProtKB">
        <authorList>
            <consortium name="Ensembl"/>
        </authorList>
    </citation>
    <scope>IDENTIFICATION</scope>
</reference>
<dbReference type="Pfam" id="PF00168">
    <property type="entry name" value="C2"/>
    <property type="match status" value="2"/>
</dbReference>
<evidence type="ECO:0000313" key="14">
    <source>
        <dbReference type="Proteomes" id="UP000472260"/>
    </source>
</evidence>
<keyword evidence="2" id="KW-0597">Phosphoprotein</keyword>
<feature type="domain" description="RabBD" evidence="12">
    <location>
        <begin position="7"/>
        <end position="122"/>
    </location>
</feature>
<gene>
    <name evidence="13" type="primary">LOC107663897</name>
</gene>
<dbReference type="PRINTS" id="PR00360">
    <property type="entry name" value="C2DOMAIN"/>
</dbReference>
<dbReference type="PROSITE" id="PS50004">
    <property type="entry name" value="C2"/>
    <property type="match status" value="2"/>
</dbReference>
<evidence type="ECO:0000256" key="6">
    <source>
        <dbReference type="ARBA" id="ARBA00022833"/>
    </source>
</evidence>
<dbReference type="FunFam" id="2.60.40.150:FF:000107">
    <property type="entry name" value="Synaptotagmin-like 5, isoform CRA_a"/>
    <property type="match status" value="1"/>
</dbReference>
<evidence type="ECO:0000256" key="8">
    <source>
        <dbReference type="ARBA" id="ARBA00053749"/>
    </source>
</evidence>
<evidence type="ECO:0000256" key="4">
    <source>
        <dbReference type="ARBA" id="ARBA00022737"/>
    </source>
</evidence>
<dbReference type="SUPFAM" id="SSF57903">
    <property type="entry name" value="FYVE/PHD zinc finger"/>
    <property type="match status" value="1"/>
</dbReference>
<dbReference type="PANTHER" id="PTHR45716:SF6">
    <property type="entry name" value="SYNAPTOTAGMIN-LIKE PROTEIN 5"/>
    <property type="match status" value="1"/>
</dbReference>
<keyword evidence="5" id="KW-0863">Zinc-finger</keyword>
<keyword evidence="7" id="KW-0472">Membrane</keyword>
<keyword evidence="10" id="KW-0175">Coiled coil</keyword>
<dbReference type="GO" id="GO:0006886">
    <property type="term" value="P:intracellular protein transport"/>
    <property type="evidence" value="ECO:0007669"/>
    <property type="project" value="InterPro"/>
</dbReference>
<dbReference type="PROSITE" id="PS50916">
    <property type="entry name" value="RABBD"/>
    <property type="match status" value="1"/>
</dbReference>
<keyword evidence="3" id="KW-0479">Metal-binding</keyword>
<sequence length="582" mass="66230">MAKTTDSLNLSFLLEHERQMILSVLQKDEKLRKREEKRIRKLKNELLELKRAGRRSSADQRECAVCLRALGLILQRGNVCTNCHRRICNFCTATPPDSNCKCTVCAKTAELKVVTGEWFLEERSKRYQHASIASSDVVKKSIISSPPGETKSEFVSTQISIKHVSSIQRSDSIPEKMADGRRQMDSSTPSIAISRASLSSGITMATTRHIYYSFRHTLKHKLVKDAPPKTLLMFALQTSINSMMSVYSETGDYGNVRVSGEILLNISYSYKTGALNVLVRECRCLATGDERRQRTDAYVKTYLLPDKSRQSKRKTSIKSNTTNPVFNENLRYVVSHSQLEMRTLQVSVWHHDRFGHNNFLGETELTFDSWEFETQIEEWFALQPRNESYVDSVMHYKGELTVVLKYIPAERNVSLPLDQVQVKKGFLKGKKKNITLPKGGMVELLVKEAKNLTAVKGGSSDPFVKGYLLPDDKKSTKHKTAVVKRTVNPRWNHTFTYCGLQHSDLDSVCLELTVWDREPFASNVFLGGVRLGAGTGLSYGKEVDWNDTYGEEQRLWQRMIDNPEVPQECTLMLRSSMAKRKT</sequence>
<dbReference type="GO" id="GO:0006887">
    <property type="term" value="P:exocytosis"/>
    <property type="evidence" value="ECO:0007669"/>
    <property type="project" value="TreeGrafter"/>
</dbReference>
<evidence type="ECO:0000256" key="3">
    <source>
        <dbReference type="ARBA" id="ARBA00022723"/>
    </source>
</evidence>
<dbReference type="GO" id="GO:0042043">
    <property type="term" value="F:neurexin family protein binding"/>
    <property type="evidence" value="ECO:0007669"/>
    <property type="project" value="TreeGrafter"/>
</dbReference>
<dbReference type="Ensembl" id="ENSSANT00000105924.1">
    <property type="protein sequence ID" value="ENSSANP00000099767.1"/>
    <property type="gene ID" value="ENSSANG00000049060.1"/>
</dbReference>